<feature type="region of interest" description="Disordered" evidence="1">
    <location>
        <begin position="63"/>
        <end position="127"/>
    </location>
</feature>
<dbReference type="EMBL" id="JAPWTJ010003739">
    <property type="protein sequence ID" value="KAJ8952445.1"/>
    <property type="molecule type" value="Genomic_DNA"/>
</dbReference>
<proteinExistence type="predicted"/>
<evidence type="ECO:0000313" key="3">
    <source>
        <dbReference type="Proteomes" id="UP001162164"/>
    </source>
</evidence>
<evidence type="ECO:0000256" key="1">
    <source>
        <dbReference type="SAM" id="MobiDB-lite"/>
    </source>
</evidence>
<organism evidence="2 3">
    <name type="scientific">Molorchus minor</name>
    <dbReference type="NCBI Taxonomy" id="1323400"/>
    <lineage>
        <taxon>Eukaryota</taxon>
        <taxon>Metazoa</taxon>
        <taxon>Ecdysozoa</taxon>
        <taxon>Arthropoda</taxon>
        <taxon>Hexapoda</taxon>
        <taxon>Insecta</taxon>
        <taxon>Pterygota</taxon>
        <taxon>Neoptera</taxon>
        <taxon>Endopterygota</taxon>
        <taxon>Coleoptera</taxon>
        <taxon>Polyphaga</taxon>
        <taxon>Cucujiformia</taxon>
        <taxon>Chrysomeloidea</taxon>
        <taxon>Cerambycidae</taxon>
        <taxon>Lamiinae</taxon>
        <taxon>Monochamini</taxon>
        <taxon>Molorchus</taxon>
    </lineage>
</organism>
<feature type="compositionally biased region" description="Polar residues" evidence="1">
    <location>
        <begin position="63"/>
        <end position="80"/>
    </location>
</feature>
<evidence type="ECO:0000313" key="2">
    <source>
        <dbReference type="EMBL" id="KAJ8952445.1"/>
    </source>
</evidence>
<comment type="caution">
    <text evidence="2">The sequence shown here is derived from an EMBL/GenBank/DDBJ whole genome shotgun (WGS) entry which is preliminary data.</text>
</comment>
<keyword evidence="3" id="KW-1185">Reference proteome</keyword>
<reference evidence="2" key="1">
    <citation type="journal article" date="2023" name="Insect Mol. Biol.">
        <title>Genome sequencing provides insights into the evolution of gene families encoding plant cell wall-degrading enzymes in longhorned beetles.</title>
        <authorList>
            <person name="Shin N.R."/>
            <person name="Okamura Y."/>
            <person name="Kirsch R."/>
            <person name="Pauchet Y."/>
        </authorList>
    </citation>
    <scope>NUCLEOTIDE SEQUENCE</scope>
    <source>
        <strain evidence="2">MMC_N1</strain>
    </source>
</reference>
<name>A0ABQ9IR96_9CUCU</name>
<accession>A0ABQ9IR96</accession>
<dbReference type="Proteomes" id="UP001162164">
    <property type="component" value="Unassembled WGS sequence"/>
</dbReference>
<protein>
    <submittedName>
        <fullName evidence="2">Uncharacterized protein</fullName>
    </submittedName>
</protein>
<gene>
    <name evidence="2" type="ORF">NQ317_002434</name>
</gene>
<sequence length="159" mass="18002">MKLLVAFCDSVISGTCSSNQGPGVPPPQRYQPQTGMRQYGQQSYSHKPRFCFYFLINEKIDSQRTGYNPTPPNMTSSGGTMIQRPAGAPYSPMRGGPMPQQPSAKRPNDSRVPCSRKRNDYGHGTSKKKKKLCLNQILPQKVRDLVQKVKHIWIFYFSF</sequence>